<dbReference type="Gene3D" id="1.10.150.650">
    <property type="match status" value="1"/>
</dbReference>
<dbReference type="AlphaFoldDB" id="A0A401ZS76"/>
<protein>
    <submittedName>
        <fullName evidence="2">PHP-like protein</fullName>
    </submittedName>
</protein>
<dbReference type="InterPro" id="IPR003141">
    <property type="entry name" value="Pol/His_phosphatase_N"/>
</dbReference>
<dbReference type="PANTHER" id="PTHR42924:SF3">
    <property type="entry name" value="POLYMERASE_HISTIDINOL PHOSPHATASE N-TERMINAL DOMAIN-CONTAINING PROTEIN"/>
    <property type="match status" value="1"/>
</dbReference>
<name>A0A401ZS76_9CHLR</name>
<gene>
    <name evidence="2" type="ORF">KDAU_69590</name>
</gene>
<dbReference type="InterPro" id="IPR052018">
    <property type="entry name" value="PHP_domain"/>
</dbReference>
<dbReference type="OrthoDB" id="148751at2"/>
<dbReference type="GO" id="GO:0004534">
    <property type="term" value="F:5'-3' RNA exonuclease activity"/>
    <property type="evidence" value="ECO:0007669"/>
    <property type="project" value="TreeGrafter"/>
</dbReference>
<evidence type="ECO:0000313" key="2">
    <source>
        <dbReference type="EMBL" id="GCE09630.1"/>
    </source>
</evidence>
<dbReference type="SUPFAM" id="SSF89550">
    <property type="entry name" value="PHP domain-like"/>
    <property type="match status" value="1"/>
</dbReference>
<comment type="caution">
    <text evidence="2">The sequence shown here is derived from an EMBL/GenBank/DDBJ whole genome shotgun (WGS) entry which is preliminary data.</text>
</comment>
<dbReference type="Proteomes" id="UP000287224">
    <property type="component" value="Unassembled WGS sequence"/>
</dbReference>
<dbReference type="SMART" id="SM00481">
    <property type="entry name" value="POLIIIAc"/>
    <property type="match status" value="1"/>
</dbReference>
<dbReference type="CDD" id="cd07438">
    <property type="entry name" value="PHP_HisPPase_AMP"/>
    <property type="match status" value="1"/>
</dbReference>
<evidence type="ECO:0000259" key="1">
    <source>
        <dbReference type="SMART" id="SM00481"/>
    </source>
</evidence>
<dbReference type="InterPro" id="IPR016195">
    <property type="entry name" value="Pol/histidinol_Pase-like"/>
</dbReference>
<sequence length="287" mass="32425">MNPLTSQLVLSADAAIDLQMHTTYSDGQWTPEQLIDYLLSEQFALVAVTDHDRVDASLALQQLARQKGLPMLAAVEMTTRWREYPTDILCYGFGSQHDELKALGDTLVQAQQENVRSVYENLVRKGYQFPRQQSVLRASSGQVTRFSDVAALLIEHRYAPNNITLWKILGDAGLLEFANDIKDVIEAAHHAGAICILAHPGREDITRYSEAMLDQLRQDVDLDGLEVYYPLHTDEQTSMYLAYAQQHRLLQSAGSDSHTTRRLPIKYRAELCRQLLERVGIHVETSS</sequence>
<reference evidence="3" key="1">
    <citation type="submission" date="2018-12" db="EMBL/GenBank/DDBJ databases">
        <title>Tengunoibacter tsumagoiensis gen. nov., sp. nov., Dictyobacter kobayashii sp. nov., D. alpinus sp. nov., and D. joshuensis sp. nov. and description of Dictyobacteraceae fam. nov. within the order Ktedonobacterales isolated from Tengu-no-mugimeshi.</title>
        <authorList>
            <person name="Wang C.M."/>
            <person name="Zheng Y."/>
            <person name="Sakai Y."/>
            <person name="Toyoda A."/>
            <person name="Minakuchi Y."/>
            <person name="Abe K."/>
            <person name="Yokota A."/>
            <person name="Yabe S."/>
        </authorList>
    </citation>
    <scope>NUCLEOTIDE SEQUENCE [LARGE SCALE GENOMIC DNA]</scope>
    <source>
        <strain evidence="3">S-27</strain>
    </source>
</reference>
<dbReference type="GO" id="GO:0035312">
    <property type="term" value="F:5'-3' DNA exonuclease activity"/>
    <property type="evidence" value="ECO:0007669"/>
    <property type="project" value="TreeGrafter"/>
</dbReference>
<feature type="domain" description="Polymerase/histidinol phosphatase N-terminal" evidence="1">
    <location>
        <begin position="16"/>
        <end position="81"/>
    </location>
</feature>
<proteinExistence type="predicted"/>
<keyword evidence="3" id="KW-1185">Reference proteome</keyword>
<dbReference type="EMBL" id="BIFQ01000002">
    <property type="protein sequence ID" value="GCE09630.1"/>
    <property type="molecule type" value="Genomic_DNA"/>
</dbReference>
<organism evidence="2 3">
    <name type="scientific">Dictyobacter aurantiacus</name>
    <dbReference type="NCBI Taxonomy" id="1936993"/>
    <lineage>
        <taxon>Bacteria</taxon>
        <taxon>Bacillati</taxon>
        <taxon>Chloroflexota</taxon>
        <taxon>Ktedonobacteria</taxon>
        <taxon>Ktedonobacterales</taxon>
        <taxon>Dictyobacteraceae</taxon>
        <taxon>Dictyobacter</taxon>
    </lineage>
</organism>
<dbReference type="PANTHER" id="PTHR42924">
    <property type="entry name" value="EXONUCLEASE"/>
    <property type="match status" value="1"/>
</dbReference>
<dbReference type="RefSeq" id="WP_126602228.1">
    <property type="nucleotide sequence ID" value="NZ_BIFQ01000002.1"/>
</dbReference>
<dbReference type="Gene3D" id="3.20.20.140">
    <property type="entry name" value="Metal-dependent hydrolases"/>
    <property type="match status" value="1"/>
</dbReference>
<evidence type="ECO:0000313" key="3">
    <source>
        <dbReference type="Proteomes" id="UP000287224"/>
    </source>
</evidence>
<accession>A0A401ZS76</accession>